<comment type="caution">
    <text evidence="2">The sequence shown here is derived from an EMBL/GenBank/DDBJ whole genome shotgun (WGS) entry which is preliminary data.</text>
</comment>
<dbReference type="PATRIC" id="fig|1217712.3.peg.3028"/>
<dbReference type="eggNOG" id="ENOG502ZC2W">
    <property type="taxonomic scope" value="Bacteria"/>
</dbReference>
<protein>
    <recommendedName>
        <fullName evidence="1">Putative phage metallopeptidase domain-containing protein</fullName>
    </recommendedName>
</protein>
<dbReference type="Pfam" id="PF18894">
    <property type="entry name" value="PhageMetallopep"/>
    <property type="match status" value="1"/>
</dbReference>
<reference evidence="2 3" key="1">
    <citation type="submission" date="2013-02" db="EMBL/GenBank/DDBJ databases">
        <title>The Genome Sequence of Acinetobacter sp. NIPH 758.</title>
        <authorList>
            <consortium name="The Broad Institute Genome Sequencing Platform"/>
            <consortium name="The Broad Institute Genome Sequencing Center for Infectious Disease"/>
            <person name="Cerqueira G."/>
            <person name="Feldgarden M."/>
            <person name="Courvalin P."/>
            <person name="Perichon B."/>
            <person name="Grillot-Courvalin C."/>
            <person name="Clermont D."/>
            <person name="Rocha E."/>
            <person name="Yoon E.-J."/>
            <person name="Nemec A."/>
            <person name="Walker B."/>
            <person name="Young S.K."/>
            <person name="Zeng Q."/>
            <person name="Gargeya S."/>
            <person name="Fitzgerald M."/>
            <person name="Haas B."/>
            <person name="Abouelleil A."/>
            <person name="Alvarado L."/>
            <person name="Arachchi H.M."/>
            <person name="Berlin A.M."/>
            <person name="Chapman S.B."/>
            <person name="Dewar J."/>
            <person name="Goldberg J."/>
            <person name="Griggs A."/>
            <person name="Gujja S."/>
            <person name="Hansen M."/>
            <person name="Howarth C."/>
            <person name="Imamovic A."/>
            <person name="Larimer J."/>
            <person name="McCowan C."/>
            <person name="Murphy C."/>
            <person name="Neiman D."/>
            <person name="Pearson M."/>
            <person name="Priest M."/>
            <person name="Roberts A."/>
            <person name="Saif S."/>
            <person name="Shea T."/>
            <person name="Sisk P."/>
            <person name="Sykes S."/>
            <person name="Wortman J."/>
            <person name="Nusbaum C."/>
            <person name="Birren B."/>
        </authorList>
    </citation>
    <scope>NUCLEOTIDE SEQUENCE [LARGE SCALE GENOMIC DNA]</scope>
    <source>
        <strain evidence="2 3">NIPH 758</strain>
    </source>
</reference>
<evidence type="ECO:0000313" key="3">
    <source>
        <dbReference type="Proteomes" id="UP000013049"/>
    </source>
</evidence>
<dbReference type="RefSeq" id="WP_004773002.1">
    <property type="nucleotide sequence ID" value="NZ_KB849357.1"/>
</dbReference>
<dbReference type="InterPro" id="IPR043998">
    <property type="entry name" value="Put_Metallopep"/>
</dbReference>
<sequence>MQKRPYPPENILGLEPEFDGYEFEPAPEVKKWIWDTFIQPDGELYNEDHDHISAFEGSSFEVLWASGGFIKSERLVLSQCEKVMFRAGGWQKDRQELQMRRWFGHVPEYLIRLDAQHCADCTDMEFCALVEHELYHIGVKRDEDGNMLMSRQTGEPKHYLRGHDVEEFHGIVERYGADEQVQKMVELAIKGPTISKASIAQACGTCMLRLA</sequence>
<dbReference type="HOGENOM" id="CLU_089913_0_0_6"/>
<evidence type="ECO:0000259" key="1">
    <source>
        <dbReference type="Pfam" id="PF18894"/>
    </source>
</evidence>
<organism evidence="2 3">
    <name type="scientific">Acinetobacter vivianii</name>
    <dbReference type="NCBI Taxonomy" id="1776742"/>
    <lineage>
        <taxon>Bacteria</taxon>
        <taxon>Pseudomonadati</taxon>
        <taxon>Pseudomonadota</taxon>
        <taxon>Gammaproteobacteria</taxon>
        <taxon>Moraxellales</taxon>
        <taxon>Moraxellaceae</taxon>
        <taxon>Acinetobacter</taxon>
    </lineage>
</organism>
<name>N8W5E8_9GAMM</name>
<gene>
    <name evidence="2" type="ORF">F971_03136</name>
</gene>
<dbReference type="EMBL" id="APPC01000018">
    <property type="protein sequence ID" value="ENU92043.1"/>
    <property type="molecule type" value="Genomic_DNA"/>
</dbReference>
<proteinExistence type="predicted"/>
<accession>N8W5E8</accession>
<feature type="domain" description="Putative phage metallopeptidase" evidence="1">
    <location>
        <begin position="31"/>
        <end position="187"/>
    </location>
</feature>
<dbReference type="Proteomes" id="UP000013049">
    <property type="component" value="Unassembled WGS sequence"/>
</dbReference>
<dbReference type="AlphaFoldDB" id="N8W5E8"/>
<evidence type="ECO:0000313" key="2">
    <source>
        <dbReference type="EMBL" id="ENU92043.1"/>
    </source>
</evidence>